<gene>
    <name evidence="4" type="ORF">ICN82_15265</name>
</gene>
<evidence type="ECO:0000313" key="5">
    <source>
        <dbReference type="Proteomes" id="UP000609121"/>
    </source>
</evidence>
<comment type="caution">
    <text evidence="4">The sequence shown here is derived from an EMBL/GenBank/DDBJ whole genome shotgun (WGS) entry which is preliminary data.</text>
</comment>
<dbReference type="PANTHER" id="PTHR43037">
    <property type="entry name" value="UNNAMED PRODUCT-RELATED"/>
    <property type="match status" value="1"/>
</dbReference>
<dbReference type="EMBL" id="JACVXA010000050">
    <property type="protein sequence ID" value="MBE3639561.1"/>
    <property type="molecule type" value="Genomic_DNA"/>
</dbReference>
<feature type="signal peptide" evidence="3">
    <location>
        <begin position="1"/>
        <end position="20"/>
    </location>
</feature>
<evidence type="ECO:0000256" key="3">
    <source>
        <dbReference type="SAM" id="SignalP"/>
    </source>
</evidence>
<dbReference type="GO" id="GO:0016787">
    <property type="term" value="F:hydrolase activity"/>
    <property type="evidence" value="ECO:0007669"/>
    <property type="project" value="UniProtKB-KW"/>
</dbReference>
<dbReference type="SUPFAM" id="SSF53474">
    <property type="entry name" value="alpha/beta-Hydrolases"/>
    <property type="match status" value="1"/>
</dbReference>
<protein>
    <submittedName>
        <fullName evidence="4">Polyhydroxybutyrate depolymerase</fullName>
    </submittedName>
</protein>
<feature type="chain" id="PRO_5035229794" evidence="3">
    <location>
        <begin position="21"/>
        <end position="269"/>
    </location>
</feature>
<organism evidence="4 5">
    <name type="scientific">Mangrovicoccus algicola</name>
    <dbReference type="NCBI Taxonomy" id="2771008"/>
    <lineage>
        <taxon>Bacteria</taxon>
        <taxon>Pseudomonadati</taxon>
        <taxon>Pseudomonadota</taxon>
        <taxon>Alphaproteobacteria</taxon>
        <taxon>Rhodobacterales</taxon>
        <taxon>Paracoccaceae</taxon>
        <taxon>Mangrovicoccus</taxon>
    </lineage>
</organism>
<dbReference type="PANTHER" id="PTHR43037:SF5">
    <property type="entry name" value="FERULOYL ESTERASE"/>
    <property type="match status" value="1"/>
</dbReference>
<proteinExistence type="predicted"/>
<sequence length="269" mass="27592">MRRVLAAALLWAGLAGPASACGAAAAACATATGDYLLRLPGGGPVRGTVLFLHGHGGSAAQMMADPALAAPLASRGYALAAAEGMPRQGGAGHGWAFRGGGARDDAAYLAEVMEDLAARHGLPRGNILLAGFSSGGFMTSYLACSDPQAARGFAPVAGGFWRPLPADCAGPVRLLHVHGWSDGVVPLEGRRLGSGAMQGDIFAGMEIWRRANRCAAMAPGEVSAQDGLWRRSWRDCAPEAALDLVLHPGGHVLPPGWAALALDWFEALP</sequence>
<dbReference type="RefSeq" id="WP_193184345.1">
    <property type="nucleotide sequence ID" value="NZ_JACVXA010000050.1"/>
</dbReference>
<evidence type="ECO:0000256" key="1">
    <source>
        <dbReference type="ARBA" id="ARBA00022729"/>
    </source>
</evidence>
<keyword evidence="1 3" id="KW-0732">Signal</keyword>
<dbReference type="Proteomes" id="UP000609121">
    <property type="component" value="Unassembled WGS sequence"/>
</dbReference>
<evidence type="ECO:0000313" key="4">
    <source>
        <dbReference type="EMBL" id="MBE3639561.1"/>
    </source>
</evidence>
<keyword evidence="5" id="KW-1185">Reference proteome</keyword>
<dbReference type="PROSITE" id="PS51257">
    <property type="entry name" value="PROKAR_LIPOPROTEIN"/>
    <property type="match status" value="1"/>
</dbReference>
<name>A0A8J6Z137_9RHOB</name>
<accession>A0A8J6Z137</accession>
<evidence type="ECO:0000256" key="2">
    <source>
        <dbReference type="ARBA" id="ARBA00022801"/>
    </source>
</evidence>
<dbReference type="InterPro" id="IPR029058">
    <property type="entry name" value="AB_hydrolase_fold"/>
</dbReference>
<reference evidence="4" key="1">
    <citation type="submission" date="2020-09" db="EMBL/GenBank/DDBJ databases">
        <title>A novel bacterium of genus Mangrovicoccus, isolated from South China Sea.</title>
        <authorList>
            <person name="Huang H."/>
            <person name="Mo K."/>
            <person name="Hu Y."/>
        </authorList>
    </citation>
    <scope>NUCLEOTIDE SEQUENCE</scope>
    <source>
        <strain evidence="4">HB182678</strain>
    </source>
</reference>
<dbReference type="InterPro" id="IPR050955">
    <property type="entry name" value="Plant_Biomass_Hydrol_Est"/>
</dbReference>
<dbReference type="AlphaFoldDB" id="A0A8J6Z137"/>
<dbReference type="Gene3D" id="3.40.50.1820">
    <property type="entry name" value="alpha/beta hydrolase"/>
    <property type="match status" value="1"/>
</dbReference>
<keyword evidence="2" id="KW-0378">Hydrolase</keyword>